<dbReference type="AlphaFoldDB" id="A0A423PVE3"/>
<evidence type="ECO:0000313" key="2">
    <source>
        <dbReference type="EMBL" id="ROO29555.1"/>
    </source>
</evidence>
<organism evidence="2 3">
    <name type="scientific">Salinisphaera orenii MK-B5</name>
    <dbReference type="NCBI Taxonomy" id="856730"/>
    <lineage>
        <taxon>Bacteria</taxon>
        <taxon>Pseudomonadati</taxon>
        <taxon>Pseudomonadota</taxon>
        <taxon>Gammaproteobacteria</taxon>
        <taxon>Salinisphaerales</taxon>
        <taxon>Salinisphaeraceae</taxon>
        <taxon>Salinisphaera</taxon>
    </lineage>
</organism>
<name>A0A423PVE3_9GAMM</name>
<sequence length="274" mass="30404">MIGRQDIPETHIVRKGAGLTTHVMPTAREALQKRVDEEDKRLHALARMEAASEWLFSDAALIVEGATEQYLLPSVYEAICRVRPEEDSLAIIGPGGASNIPGTLAVMRELGIEACALVDIDFAINDAVKSNLLDEDDEHVQECLWQLAKMAEHDHDICIGDNGRPRKDKENPDGKRPAAVLREWSAQAGASSVTSALHEKLKVHKIWLWTGGDIEYHLGITGPKDVTSWAPFRAQLSERSYDEVIFDSRTVEELIKWIRGHVVTGSREANDLAN</sequence>
<comment type="caution">
    <text evidence="2">The sequence shown here is derived from an EMBL/GenBank/DDBJ whole genome shotgun (WGS) entry which is preliminary data.</text>
</comment>
<reference evidence="2 3" key="1">
    <citation type="submission" date="2013-10" db="EMBL/GenBank/DDBJ databases">
        <title>Salinisphaera orenii MK-B5 Genome Sequencing.</title>
        <authorList>
            <person name="Lai Q."/>
            <person name="Li C."/>
            <person name="Shao Z."/>
        </authorList>
    </citation>
    <scope>NUCLEOTIDE SEQUENCE [LARGE SCALE GENOMIC DNA]</scope>
    <source>
        <strain evidence="2 3">MK-B5</strain>
    </source>
</reference>
<evidence type="ECO:0000259" key="1">
    <source>
        <dbReference type="Pfam" id="PF20469"/>
    </source>
</evidence>
<dbReference type="Proteomes" id="UP000283993">
    <property type="component" value="Unassembled WGS sequence"/>
</dbReference>
<dbReference type="EMBL" id="AYKH01000004">
    <property type="protein sequence ID" value="ROO29555.1"/>
    <property type="molecule type" value="Genomic_DNA"/>
</dbReference>
<dbReference type="Pfam" id="PF20469">
    <property type="entry name" value="OLD-like_TOPRIM"/>
    <property type="match status" value="1"/>
</dbReference>
<dbReference type="InterPro" id="IPR034139">
    <property type="entry name" value="TOPRIM_OLD"/>
</dbReference>
<protein>
    <recommendedName>
        <fullName evidence="1">OLD protein-like TOPRIM domain-containing protein</fullName>
    </recommendedName>
</protein>
<gene>
    <name evidence="2" type="ORF">SAOR_03580</name>
</gene>
<keyword evidence="3" id="KW-1185">Reference proteome</keyword>
<proteinExistence type="predicted"/>
<feature type="domain" description="OLD protein-like TOPRIM" evidence="1">
    <location>
        <begin position="55"/>
        <end position="121"/>
    </location>
</feature>
<accession>A0A423PVE3</accession>
<evidence type="ECO:0000313" key="3">
    <source>
        <dbReference type="Proteomes" id="UP000283993"/>
    </source>
</evidence>